<dbReference type="HAMAP" id="MF_01681">
    <property type="entry name" value="Salvage_MtnC"/>
    <property type="match status" value="1"/>
</dbReference>
<dbReference type="GO" id="GO:0019509">
    <property type="term" value="P:L-methionine salvage from methylthioadenosine"/>
    <property type="evidence" value="ECO:0007669"/>
    <property type="project" value="UniProtKB-UniRule"/>
</dbReference>
<dbReference type="SFLD" id="SFLDG01129">
    <property type="entry name" value="C1.5:_HAD__Beta-PGM__Phosphata"/>
    <property type="match status" value="1"/>
</dbReference>
<dbReference type="GO" id="GO:0043716">
    <property type="term" value="F:2-hydroxy-3-keto-5-methylthiopentenyl-1-phosphate phosphatase activity"/>
    <property type="evidence" value="ECO:0007669"/>
    <property type="project" value="UniProtKB-UniRule"/>
</dbReference>
<dbReference type="EC" id="3.1.3.77" evidence="4"/>
<dbReference type="SFLD" id="SFLDG01133">
    <property type="entry name" value="C1.5.4:_Enolase-phosphatase_Li"/>
    <property type="match status" value="1"/>
</dbReference>
<comment type="similarity">
    <text evidence="4">Belongs to the HAD-like hydrolase superfamily. MasA/MtnC family.</text>
</comment>
<dbReference type="OrthoDB" id="9797416at2"/>
<protein>
    <recommendedName>
        <fullName evidence="4">Enolase-phosphatase E1</fullName>
        <ecNumber evidence="4">3.1.3.77</ecNumber>
    </recommendedName>
    <alternativeName>
        <fullName evidence="4">2,3-diketo-5-methylthio-1-phosphopentane phosphatase</fullName>
    </alternativeName>
</protein>
<dbReference type="Proteomes" id="UP000186308">
    <property type="component" value="Unassembled WGS sequence"/>
</dbReference>
<evidence type="ECO:0000256" key="3">
    <source>
        <dbReference type="ARBA" id="ARBA00023167"/>
    </source>
</evidence>
<dbReference type="AlphaFoldDB" id="A0A8G2CJ06"/>
<dbReference type="PANTHER" id="PTHR20371:SF1">
    <property type="entry name" value="ENOLASE-PHOSPHATASE E1"/>
    <property type="match status" value="1"/>
</dbReference>
<comment type="caution">
    <text evidence="5">The sequence shown here is derived from an EMBL/GenBank/DDBJ whole genome shotgun (WGS) entry which is preliminary data.</text>
</comment>
<comment type="cofactor">
    <cofactor evidence="4">
        <name>Mg(2+)</name>
        <dbReference type="ChEBI" id="CHEBI:18420"/>
    </cofactor>
    <text evidence="4">Binds 1 Mg(2+) ion per subunit.</text>
</comment>
<dbReference type="NCBIfam" id="TIGR01549">
    <property type="entry name" value="HAD-SF-IA-v1"/>
    <property type="match status" value="1"/>
</dbReference>
<dbReference type="GO" id="GO:0043874">
    <property type="term" value="F:acireductone synthase activity"/>
    <property type="evidence" value="ECO:0007669"/>
    <property type="project" value="UniProtKB-EC"/>
</dbReference>
<organism evidence="5 6">
    <name type="scientific">Acidiphilium rubrum</name>
    <dbReference type="NCBI Taxonomy" id="526"/>
    <lineage>
        <taxon>Bacteria</taxon>
        <taxon>Pseudomonadati</taxon>
        <taxon>Pseudomonadota</taxon>
        <taxon>Alphaproteobacteria</taxon>
        <taxon>Acetobacterales</taxon>
        <taxon>Acidocellaceae</taxon>
        <taxon>Acidiphilium</taxon>
    </lineage>
</organism>
<dbReference type="InterPro" id="IPR036412">
    <property type="entry name" value="HAD-like_sf"/>
</dbReference>
<keyword evidence="6" id="KW-1185">Reference proteome</keyword>
<dbReference type="GO" id="GO:0000287">
    <property type="term" value="F:magnesium ion binding"/>
    <property type="evidence" value="ECO:0007669"/>
    <property type="project" value="UniProtKB-UniRule"/>
</dbReference>
<gene>
    <name evidence="4" type="primary">mtnC</name>
    <name evidence="5" type="ORF">SAMN05421828_104116</name>
</gene>
<sequence length="234" mass="24649">MPDTAPPAVVLLDIEGTIAPISFVHEVLFPYARTRLGGFLARHADEPDIVAALAELDQITPGAPPLETLLALMDRDAKLAPLKHIQGRIWAQGFAAGALTSDFYPDVLPTLQAWHAAGTTIAIYSSGSEQAQRLLFRHSIAGDRESLISAFFDTRIGPKREAASYAAIARSLAVPPGAVLFLSDVEAELTAAAAAGLAVCQLVRPADGTIAGTTHPHAAELTSVARQFGLSQPE</sequence>
<dbReference type="Pfam" id="PF00702">
    <property type="entry name" value="Hydrolase"/>
    <property type="match status" value="1"/>
</dbReference>
<keyword evidence="1 4" id="KW-0028">Amino-acid biosynthesis</keyword>
<proteinExistence type="inferred from homology"/>
<dbReference type="UniPathway" id="UPA00904">
    <property type="reaction ID" value="UER00876"/>
</dbReference>
<comment type="function">
    <text evidence="4">Bifunctional enzyme that catalyzes the enolization of 2,3-diketo-5-methylthiopentyl-1-phosphate (DK-MTP-1-P) into the intermediate 2-hydroxy-3-keto-5-methylthiopentenyl-1-phosphate (HK-MTPenyl-1-P), which is then dephosphorylated to form the acireductone 1,2-dihydroxy-3-keto-5-methylthiopentene (DHK-MTPene).</text>
</comment>
<comment type="pathway">
    <text evidence="4">Amino-acid biosynthesis; L-methionine biosynthesis via salvage pathway; L-methionine from S-methyl-5-thio-alpha-D-ribose 1-phosphate: step 3/6.</text>
</comment>
<dbReference type="InterPro" id="IPR006439">
    <property type="entry name" value="HAD-SF_hydro_IA"/>
</dbReference>
<dbReference type="PRINTS" id="PR00413">
    <property type="entry name" value="HADHALOGNASE"/>
</dbReference>
<evidence type="ECO:0000313" key="5">
    <source>
        <dbReference type="EMBL" id="SIQ40050.1"/>
    </source>
</evidence>
<dbReference type="CDD" id="cd01629">
    <property type="entry name" value="HAD_EP"/>
    <property type="match status" value="1"/>
</dbReference>
<dbReference type="Gene3D" id="3.40.50.1000">
    <property type="entry name" value="HAD superfamily/HAD-like"/>
    <property type="match status" value="1"/>
</dbReference>
<dbReference type="EMBL" id="FTNE01000004">
    <property type="protein sequence ID" value="SIQ40050.1"/>
    <property type="molecule type" value="Genomic_DNA"/>
</dbReference>
<dbReference type="PANTHER" id="PTHR20371">
    <property type="entry name" value="ENOLASE-PHOSPHATASE E1"/>
    <property type="match status" value="1"/>
</dbReference>
<comment type="subunit">
    <text evidence="4">Monomer.</text>
</comment>
<dbReference type="RefSeq" id="WP_029310509.1">
    <property type="nucleotide sequence ID" value="NZ_FTNE01000004.1"/>
</dbReference>
<comment type="pathway">
    <text evidence="4">Amino-acid biosynthesis; L-methionine biosynthesis via salvage pathway; L-methionine from S-methyl-5-thio-alpha-D-ribose 1-phosphate: step 4/6.</text>
</comment>
<evidence type="ECO:0000313" key="6">
    <source>
        <dbReference type="Proteomes" id="UP000186308"/>
    </source>
</evidence>
<dbReference type="InterPro" id="IPR023943">
    <property type="entry name" value="Enolase-ppase_E1"/>
</dbReference>
<accession>A0A8G2CJ06</accession>
<keyword evidence="4" id="KW-0479">Metal-binding</keyword>
<keyword evidence="4" id="KW-0460">Magnesium</keyword>
<dbReference type="Gene3D" id="1.10.720.60">
    <property type="match status" value="1"/>
</dbReference>
<keyword evidence="3 4" id="KW-0486">Methionine biosynthesis</keyword>
<evidence type="ECO:0000256" key="4">
    <source>
        <dbReference type="HAMAP-Rule" id="MF_01681"/>
    </source>
</evidence>
<dbReference type="NCBIfam" id="TIGR01691">
    <property type="entry name" value="enolase-ppase"/>
    <property type="match status" value="1"/>
</dbReference>
<dbReference type="InterPro" id="IPR023214">
    <property type="entry name" value="HAD_sf"/>
</dbReference>
<comment type="catalytic activity">
    <reaction evidence="4">
        <text>5-methylsulfanyl-2,3-dioxopentyl phosphate + H2O = 1,2-dihydroxy-5-(methylsulfanyl)pent-1-en-3-one + phosphate</text>
        <dbReference type="Rhea" id="RHEA:21700"/>
        <dbReference type="ChEBI" id="CHEBI:15377"/>
        <dbReference type="ChEBI" id="CHEBI:43474"/>
        <dbReference type="ChEBI" id="CHEBI:49252"/>
        <dbReference type="ChEBI" id="CHEBI:58828"/>
        <dbReference type="EC" id="3.1.3.77"/>
    </reaction>
</comment>
<reference evidence="5 6" key="1">
    <citation type="submission" date="2017-01" db="EMBL/GenBank/DDBJ databases">
        <authorList>
            <person name="Varghese N."/>
            <person name="Submissions S."/>
        </authorList>
    </citation>
    <scope>NUCLEOTIDE SEQUENCE [LARGE SCALE GENOMIC DNA]</scope>
    <source>
        <strain evidence="5 6">ATCC 35905</strain>
    </source>
</reference>
<dbReference type="SFLD" id="SFLDS00003">
    <property type="entry name" value="Haloacid_Dehalogenase"/>
    <property type="match status" value="1"/>
</dbReference>
<evidence type="ECO:0000256" key="2">
    <source>
        <dbReference type="ARBA" id="ARBA00022801"/>
    </source>
</evidence>
<dbReference type="GO" id="GO:0043715">
    <property type="term" value="F:2,3-diketo-5-methylthiopentyl-1-phosphate enolase activity"/>
    <property type="evidence" value="ECO:0007669"/>
    <property type="project" value="UniProtKB-UniRule"/>
</dbReference>
<name>A0A8G2CJ06_ACIRU</name>
<evidence type="ECO:0000256" key="1">
    <source>
        <dbReference type="ARBA" id="ARBA00022605"/>
    </source>
</evidence>
<keyword evidence="2 4" id="KW-0378">Hydrolase</keyword>
<dbReference type="SUPFAM" id="SSF56784">
    <property type="entry name" value="HAD-like"/>
    <property type="match status" value="1"/>
</dbReference>